<organism evidence="1 2">
    <name type="scientific">Fimbriiglobus ruber</name>
    <dbReference type="NCBI Taxonomy" id="1908690"/>
    <lineage>
        <taxon>Bacteria</taxon>
        <taxon>Pseudomonadati</taxon>
        <taxon>Planctomycetota</taxon>
        <taxon>Planctomycetia</taxon>
        <taxon>Gemmatales</taxon>
        <taxon>Gemmataceae</taxon>
        <taxon>Fimbriiglobus</taxon>
    </lineage>
</organism>
<evidence type="ECO:0000313" key="1">
    <source>
        <dbReference type="EMBL" id="OWK39392.1"/>
    </source>
</evidence>
<sequence>MDLNSMPTTRRLQQEIQSGFGVSPTEGSIRLGPKHPCTVLERVSWYNYCVVDLFNSYPPELWPAVQASTIRMVPVGISRVTIDRVKIGGGPLCGMVWQMTRRSLGRIGLCDRSDGNYRAGRVATRG</sequence>
<comment type="caution">
    <text evidence="1">The sequence shown here is derived from an EMBL/GenBank/DDBJ whole genome shotgun (WGS) entry which is preliminary data.</text>
</comment>
<name>A0A225DD43_9BACT</name>
<dbReference type="EMBL" id="NIDE01000010">
    <property type="protein sequence ID" value="OWK39392.1"/>
    <property type="molecule type" value="Genomic_DNA"/>
</dbReference>
<keyword evidence="2" id="KW-1185">Reference proteome</keyword>
<proteinExistence type="predicted"/>
<dbReference type="AlphaFoldDB" id="A0A225DD43"/>
<accession>A0A225DD43</accession>
<evidence type="ECO:0000313" key="2">
    <source>
        <dbReference type="Proteomes" id="UP000214646"/>
    </source>
</evidence>
<gene>
    <name evidence="1" type="ORF">FRUB_05955</name>
</gene>
<dbReference type="Proteomes" id="UP000214646">
    <property type="component" value="Unassembled WGS sequence"/>
</dbReference>
<reference evidence="2" key="1">
    <citation type="submission" date="2017-06" db="EMBL/GenBank/DDBJ databases">
        <title>Genome analysis of Fimbriiglobus ruber SP5, the first member of the order Planctomycetales with confirmed chitinolytic capability.</title>
        <authorList>
            <person name="Ravin N.V."/>
            <person name="Rakitin A.L."/>
            <person name="Ivanova A.A."/>
            <person name="Beletsky A.V."/>
            <person name="Kulichevskaya I.S."/>
            <person name="Mardanov A.V."/>
            <person name="Dedysh S.N."/>
        </authorList>
    </citation>
    <scope>NUCLEOTIDE SEQUENCE [LARGE SCALE GENOMIC DNA]</scope>
    <source>
        <strain evidence="2">SP5</strain>
    </source>
</reference>
<protein>
    <submittedName>
        <fullName evidence="1">Uncharacterized protein</fullName>
    </submittedName>
</protein>